<reference evidence="1" key="1">
    <citation type="submission" date="2022-10" db="EMBL/GenBank/DDBJ databases">
        <title>Culturing micro-colonial fungi from biological soil crusts in the Mojave desert and describing Neophaeococcomyces mojavensis, and introducing the new genera and species Taxawa tesnikishii.</title>
        <authorList>
            <person name="Kurbessoian T."/>
            <person name="Stajich J.E."/>
        </authorList>
    </citation>
    <scope>NUCLEOTIDE SEQUENCE</scope>
    <source>
        <strain evidence="1">JES_112</strain>
    </source>
</reference>
<accession>A0ACC3A0J9</accession>
<dbReference type="Proteomes" id="UP001172386">
    <property type="component" value="Unassembled WGS sequence"/>
</dbReference>
<protein>
    <submittedName>
        <fullName evidence="1">Uncharacterized protein</fullName>
    </submittedName>
</protein>
<proteinExistence type="predicted"/>
<gene>
    <name evidence="1" type="ORF">H2198_007285</name>
</gene>
<sequence length="259" mass="29254">MSLTEACCTCATVLADTKVPYDTENEKPLALDRRLDCCGRTICATCQYKNDRFRSYCPFCQISTRPSALPAEGLRLPPSYGDNEKGRKMMEPPPAYDSLPPLNQATSSHSAIRPPEHTEDTVHFLSSDDTLHSVSLAYQVPQHVLRKHNNLFSDSLLIARKFLLVPRSHYNGPPLSAPPDPEEEERKNKVRRWMVATKCAEYNMAQLYLKGSQYHLEPAIDAFKADEQWEKDHPMASKGKQKDSSQRRRFGASLVGQLS</sequence>
<keyword evidence="2" id="KW-1185">Reference proteome</keyword>
<evidence type="ECO:0000313" key="2">
    <source>
        <dbReference type="Proteomes" id="UP001172386"/>
    </source>
</evidence>
<evidence type="ECO:0000313" key="1">
    <source>
        <dbReference type="EMBL" id="KAJ9653564.1"/>
    </source>
</evidence>
<name>A0ACC3A0J9_9EURO</name>
<organism evidence="1 2">
    <name type="scientific">Neophaeococcomyces mojaviensis</name>
    <dbReference type="NCBI Taxonomy" id="3383035"/>
    <lineage>
        <taxon>Eukaryota</taxon>
        <taxon>Fungi</taxon>
        <taxon>Dikarya</taxon>
        <taxon>Ascomycota</taxon>
        <taxon>Pezizomycotina</taxon>
        <taxon>Eurotiomycetes</taxon>
        <taxon>Chaetothyriomycetidae</taxon>
        <taxon>Chaetothyriales</taxon>
        <taxon>Chaetothyriales incertae sedis</taxon>
        <taxon>Neophaeococcomyces</taxon>
    </lineage>
</organism>
<comment type="caution">
    <text evidence="1">The sequence shown here is derived from an EMBL/GenBank/DDBJ whole genome shotgun (WGS) entry which is preliminary data.</text>
</comment>
<dbReference type="EMBL" id="JAPDRQ010000150">
    <property type="protein sequence ID" value="KAJ9653564.1"/>
    <property type="molecule type" value="Genomic_DNA"/>
</dbReference>